<evidence type="ECO:0000256" key="1">
    <source>
        <dbReference type="ARBA" id="ARBA00003408"/>
    </source>
</evidence>
<keyword evidence="9 13" id="KW-1133">Transmembrane helix</keyword>
<dbReference type="EMBL" id="VUMU01000001">
    <property type="protein sequence ID" value="MST56913.1"/>
    <property type="molecule type" value="Genomic_DNA"/>
</dbReference>
<dbReference type="GO" id="GO:0042910">
    <property type="term" value="F:xenobiotic transmembrane transporter activity"/>
    <property type="evidence" value="ECO:0007669"/>
    <property type="project" value="InterPro"/>
</dbReference>
<sequence>MPEEKKMLFSQDALKKLLWPLIIEQFLAIAMGMADTVMAASCGEAVVSGISLVDSICVLLIGLFTAMASGGAVVAAQYMGHGDKEMVGRASNQLFIAVGGVALLFMTIALIWNKGLLALLYGNVEADVMSAARIYFYIVAVSFPFLGIYNGGAALFRAVGDSKVSMKVSLVANLVNVVGNAILIYGVGIGAAGAALSTLFSRVLSAVMIVVLLKKSDKIIMSNHWRLDTKILGKILYIGVPNGLENSIFQVGKLLTTSLIAGFGMAATTANAVTGSIASFQQIPANAIGVAMITVIGQCIGAGETEQALYYLKKMMKVAYACMSLLGIPMIIFARPICGIYHLSPETMKITVFLLCYSCVCCMLVHPLSFAQSNALRAAGDVRFTMIVAIASMWLCRVGMAYILGQGLGLGVIGVWIAMTMDWVVRAFLFTNRIRTGKWLKYKDRLVK</sequence>
<name>A0A6L5YFM6_9FIRM</name>
<dbReference type="Proteomes" id="UP000476055">
    <property type="component" value="Unassembled WGS sequence"/>
</dbReference>
<evidence type="ECO:0000256" key="11">
    <source>
        <dbReference type="ARBA" id="ARBA00023136"/>
    </source>
</evidence>
<proteinExistence type="inferred from homology"/>
<feature type="transmembrane region" description="Helical" evidence="13">
    <location>
        <begin position="194"/>
        <end position="213"/>
    </location>
</feature>
<organism evidence="14 15">
    <name type="scientific">Waltera intestinalis</name>
    <dbReference type="NCBI Taxonomy" id="2606635"/>
    <lineage>
        <taxon>Bacteria</taxon>
        <taxon>Bacillati</taxon>
        <taxon>Bacillota</taxon>
        <taxon>Clostridia</taxon>
        <taxon>Lachnospirales</taxon>
        <taxon>Lachnospiraceae</taxon>
        <taxon>Waltera</taxon>
    </lineage>
</organism>
<evidence type="ECO:0000256" key="9">
    <source>
        <dbReference type="ARBA" id="ARBA00022989"/>
    </source>
</evidence>
<dbReference type="InterPro" id="IPR048279">
    <property type="entry name" value="MdtK-like"/>
</dbReference>
<dbReference type="InterPro" id="IPR002528">
    <property type="entry name" value="MATE_fam"/>
</dbReference>
<feature type="transmembrane region" description="Helical" evidence="13">
    <location>
        <begin position="382"/>
        <end position="404"/>
    </location>
</feature>
<accession>A0A6L5YFM6</accession>
<evidence type="ECO:0000256" key="5">
    <source>
        <dbReference type="ARBA" id="ARBA00022448"/>
    </source>
</evidence>
<dbReference type="PIRSF" id="PIRSF006603">
    <property type="entry name" value="DinF"/>
    <property type="match status" value="1"/>
</dbReference>
<gene>
    <name evidence="14" type="ORF">FYJ59_01390</name>
</gene>
<comment type="similarity">
    <text evidence="3">Belongs to the multi antimicrobial extrusion (MATE) (TC 2.A.66.1) family.</text>
</comment>
<dbReference type="GO" id="GO:0015297">
    <property type="term" value="F:antiporter activity"/>
    <property type="evidence" value="ECO:0007669"/>
    <property type="project" value="UniProtKB-KW"/>
</dbReference>
<evidence type="ECO:0000313" key="15">
    <source>
        <dbReference type="Proteomes" id="UP000476055"/>
    </source>
</evidence>
<comment type="function">
    <text evidence="1">Multidrug efflux pump.</text>
</comment>
<feature type="transmembrane region" description="Helical" evidence="13">
    <location>
        <begin position="49"/>
        <end position="74"/>
    </location>
</feature>
<comment type="subcellular location">
    <subcellularLocation>
        <location evidence="2">Cell membrane</location>
        <topology evidence="2">Multi-pass membrane protein</topology>
    </subcellularLocation>
</comment>
<protein>
    <recommendedName>
        <fullName evidence="4">Probable multidrug resistance protein NorM</fullName>
    </recommendedName>
    <alternativeName>
        <fullName evidence="12">Multidrug-efflux transporter</fullName>
    </alternativeName>
</protein>
<evidence type="ECO:0000256" key="2">
    <source>
        <dbReference type="ARBA" id="ARBA00004651"/>
    </source>
</evidence>
<evidence type="ECO:0000256" key="8">
    <source>
        <dbReference type="ARBA" id="ARBA00022692"/>
    </source>
</evidence>
<keyword evidence="5" id="KW-0813">Transport</keyword>
<feature type="transmembrane region" description="Helical" evidence="13">
    <location>
        <begin position="134"/>
        <end position="156"/>
    </location>
</feature>
<keyword evidence="7" id="KW-1003">Cell membrane</keyword>
<dbReference type="GO" id="GO:0006811">
    <property type="term" value="P:monoatomic ion transport"/>
    <property type="evidence" value="ECO:0007669"/>
    <property type="project" value="UniProtKB-KW"/>
</dbReference>
<evidence type="ECO:0000313" key="14">
    <source>
        <dbReference type="EMBL" id="MST56913.1"/>
    </source>
</evidence>
<dbReference type="AlphaFoldDB" id="A0A6L5YFM6"/>
<keyword evidence="10" id="KW-0406">Ion transport</keyword>
<dbReference type="Pfam" id="PF01554">
    <property type="entry name" value="MatE"/>
    <property type="match status" value="2"/>
</dbReference>
<evidence type="ECO:0000256" key="12">
    <source>
        <dbReference type="ARBA" id="ARBA00031636"/>
    </source>
</evidence>
<feature type="transmembrane region" description="Helical" evidence="13">
    <location>
        <begin position="168"/>
        <end position="188"/>
    </location>
</feature>
<evidence type="ECO:0000256" key="7">
    <source>
        <dbReference type="ARBA" id="ARBA00022475"/>
    </source>
</evidence>
<feature type="transmembrane region" description="Helical" evidence="13">
    <location>
        <begin position="350"/>
        <end position="370"/>
    </location>
</feature>
<dbReference type="InterPro" id="IPR050222">
    <property type="entry name" value="MATE_MdtK"/>
</dbReference>
<keyword evidence="15" id="KW-1185">Reference proteome</keyword>
<dbReference type="GO" id="GO:0005886">
    <property type="term" value="C:plasma membrane"/>
    <property type="evidence" value="ECO:0007669"/>
    <property type="project" value="UniProtKB-SubCell"/>
</dbReference>
<evidence type="ECO:0000256" key="13">
    <source>
        <dbReference type="SAM" id="Phobius"/>
    </source>
</evidence>
<keyword evidence="11 13" id="KW-0472">Membrane</keyword>
<dbReference type="CDD" id="cd13137">
    <property type="entry name" value="MATE_NorM_like"/>
    <property type="match status" value="1"/>
</dbReference>
<keyword evidence="8 13" id="KW-0812">Transmembrane</keyword>
<feature type="transmembrane region" description="Helical" evidence="13">
    <location>
        <begin position="94"/>
        <end position="114"/>
    </location>
</feature>
<feature type="transmembrane region" description="Helical" evidence="13">
    <location>
        <begin position="318"/>
        <end position="344"/>
    </location>
</feature>
<reference evidence="14 15" key="1">
    <citation type="submission" date="2019-08" db="EMBL/GenBank/DDBJ databases">
        <title>In-depth cultivation of the pig gut microbiome towards novel bacterial diversity and tailored functional studies.</title>
        <authorList>
            <person name="Wylensek D."/>
            <person name="Hitch T.C.A."/>
            <person name="Clavel T."/>
        </authorList>
    </citation>
    <scope>NUCLEOTIDE SEQUENCE [LARGE SCALE GENOMIC DNA]</scope>
    <source>
        <strain evidence="14 15">WCA3-601-WT-6H</strain>
    </source>
</reference>
<comment type="caution">
    <text evidence="14">The sequence shown here is derived from an EMBL/GenBank/DDBJ whole genome shotgun (WGS) entry which is preliminary data.</text>
</comment>
<keyword evidence="6" id="KW-0050">Antiport</keyword>
<feature type="transmembrane region" description="Helical" evidence="13">
    <location>
        <begin position="410"/>
        <end position="429"/>
    </location>
</feature>
<dbReference type="PANTHER" id="PTHR43298">
    <property type="entry name" value="MULTIDRUG RESISTANCE PROTEIN NORM-RELATED"/>
    <property type="match status" value="1"/>
</dbReference>
<dbReference type="PANTHER" id="PTHR43298:SF2">
    <property type="entry name" value="FMN_FAD EXPORTER YEEO-RELATED"/>
    <property type="match status" value="1"/>
</dbReference>
<dbReference type="NCBIfam" id="TIGR00797">
    <property type="entry name" value="matE"/>
    <property type="match status" value="1"/>
</dbReference>
<evidence type="ECO:0000256" key="6">
    <source>
        <dbReference type="ARBA" id="ARBA00022449"/>
    </source>
</evidence>
<evidence type="ECO:0000256" key="10">
    <source>
        <dbReference type="ARBA" id="ARBA00023065"/>
    </source>
</evidence>
<evidence type="ECO:0000256" key="3">
    <source>
        <dbReference type="ARBA" id="ARBA00010199"/>
    </source>
</evidence>
<evidence type="ECO:0000256" key="4">
    <source>
        <dbReference type="ARBA" id="ARBA00020268"/>
    </source>
</evidence>